<reference evidence="2" key="2">
    <citation type="submission" date="2025-08" db="UniProtKB">
        <authorList>
            <consortium name="RefSeq"/>
        </authorList>
    </citation>
    <scope>IDENTIFICATION</scope>
    <source>
        <tissue evidence="2">Leaf</tissue>
    </source>
</reference>
<reference evidence="1" key="1">
    <citation type="journal article" date="2014" name="Nat. Commun.">
        <title>The tobacco genome sequence and its comparison with those of tomato and potato.</title>
        <authorList>
            <person name="Sierro N."/>
            <person name="Battey J.N."/>
            <person name="Ouadi S."/>
            <person name="Bakaher N."/>
            <person name="Bovet L."/>
            <person name="Willig A."/>
            <person name="Goepfert S."/>
            <person name="Peitsch M.C."/>
            <person name="Ivanov N.V."/>
        </authorList>
    </citation>
    <scope>NUCLEOTIDE SEQUENCE [LARGE SCALE GENOMIC DNA]</scope>
</reference>
<sequence>MEKSQEILLNSIANSGVTIPPGISSVKDLTPETLFFISSQSLHLIDQNSSFTSSLPENSVSDRLKLCSDLASAFKTLGFVGDISFHKICLHLCLEQALCLLLRQFLYPSEEDLYELVRFLVGRLSDVEAQKDAVFESKRPLKTPEENVDDTGPLPHKELLGRVGDPLMMIQTPESSQRSYLIPNKMDEFYNGVHIPREGRVDSSKEISGSEQNVLDLVEGVRSSLRENEHDSEYGQQSTSPCVNLPQMNCKTETLQDQKEMLVEKSVSGSAELQKLQEKLGLLRAAVDMGSNESRPTGFYVNQLNDPVELKMGKIVEMESHWNDKRVALEQEKSYLEETLKATEPESYLKYKKLEEIELELEFILAEKEKREEELIILSAKAEKRPELEPRSTYIQRIEEITKNSRKQDADIERILKETRELQLESNSIQERLNRTHAVVDEMVFREAKKDQVGRQAYRILTSIHDSFEQIAENLLAADRARREVADYEGKLATMASRTVDIDKLKADLDIIRRENDLLEARLSENLSKDSSQSVG</sequence>
<protein>
    <submittedName>
        <fullName evidence="2">Uncharacterized protein LOC107783478 isoform X1</fullName>
    </submittedName>
</protein>
<dbReference type="RefSeq" id="XP_075079200.1">
    <property type="nucleotide sequence ID" value="XM_075223099.1"/>
</dbReference>
<keyword evidence="1" id="KW-1185">Reference proteome</keyword>
<evidence type="ECO:0000313" key="1">
    <source>
        <dbReference type="Proteomes" id="UP000790787"/>
    </source>
</evidence>
<name>A0AC58S2I8_TOBAC</name>
<proteinExistence type="predicted"/>
<dbReference type="Proteomes" id="UP000790787">
    <property type="component" value="Chromosome 10"/>
</dbReference>
<evidence type="ECO:0000313" key="2">
    <source>
        <dbReference type="RefSeq" id="XP_075079200.1"/>
    </source>
</evidence>
<gene>
    <name evidence="2" type="primary">LOC107783478</name>
</gene>
<organism evidence="1 2">
    <name type="scientific">Nicotiana tabacum</name>
    <name type="common">Common tobacco</name>
    <dbReference type="NCBI Taxonomy" id="4097"/>
    <lineage>
        <taxon>Eukaryota</taxon>
        <taxon>Viridiplantae</taxon>
        <taxon>Streptophyta</taxon>
        <taxon>Embryophyta</taxon>
        <taxon>Tracheophyta</taxon>
        <taxon>Spermatophyta</taxon>
        <taxon>Magnoliopsida</taxon>
        <taxon>eudicotyledons</taxon>
        <taxon>Gunneridae</taxon>
        <taxon>Pentapetalae</taxon>
        <taxon>asterids</taxon>
        <taxon>lamiids</taxon>
        <taxon>Solanales</taxon>
        <taxon>Solanaceae</taxon>
        <taxon>Nicotianoideae</taxon>
        <taxon>Nicotianeae</taxon>
        <taxon>Nicotiana</taxon>
    </lineage>
</organism>
<accession>A0AC58S2I8</accession>